<dbReference type="PANTHER" id="PTHR33987:SF1">
    <property type="entry name" value="CALCINEURIN-LIKE METALLO-PHOSPHOESTERASE SUPERFAMILY PROTEIN"/>
    <property type="match status" value="1"/>
</dbReference>
<dbReference type="Pfam" id="PF09423">
    <property type="entry name" value="PhoD"/>
    <property type="match status" value="1"/>
</dbReference>
<dbReference type="CDD" id="cd07389">
    <property type="entry name" value="MPP_PhoD"/>
    <property type="match status" value="1"/>
</dbReference>
<reference evidence="3" key="1">
    <citation type="submission" date="2023-07" db="EMBL/GenBank/DDBJ databases">
        <title>Zobellia barbeyronii sp. nov., a new marine flavobacterium, isolated from green and red algae.</title>
        <authorList>
            <person name="Nedashkovskaya O.I."/>
            <person name="Otstavnykh N."/>
            <person name="Zhukova N."/>
            <person name="Guzev K."/>
            <person name="Chausova V."/>
            <person name="Tekutyeva L."/>
            <person name="Mikhailov V."/>
            <person name="Isaeva M."/>
        </authorList>
    </citation>
    <scope>NUCLEOTIDE SEQUENCE [LARGE SCALE GENOMIC DNA]</scope>
    <source>
        <strain evidence="3">KMM 6746</strain>
    </source>
</reference>
<protein>
    <submittedName>
        <fullName evidence="2">Alkaline phosphatase family protein</fullName>
    </submittedName>
</protein>
<dbReference type="Proteomes" id="UP000740413">
    <property type="component" value="Unassembled WGS sequence"/>
</dbReference>
<dbReference type="PANTHER" id="PTHR33987">
    <property type="entry name" value="CALCINEURIN-LIKE METALLO-PHOSPHOESTERASE SUPERFAMILY PROTEIN"/>
    <property type="match status" value="1"/>
</dbReference>
<dbReference type="InterPro" id="IPR029052">
    <property type="entry name" value="Metallo-depent_PP-like"/>
</dbReference>
<dbReference type="EMBL" id="JACATN010000006">
    <property type="protein sequence ID" value="MBT2163271.1"/>
    <property type="molecule type" value="Genomic_DNA"/>
</dbReference>
<evidence type="ECO:0000313" key="2">
    <source>
        <dbReference type="EMBL" id="MBT2163271.1"/>
    </source>
</evidence>
<name>A0ABS5WJY1_9FLAO</name>
<proteinExistence type="predicted"/>
<sequence length="349" mass="39463">MFNKYIAICLLCIATACKTQNQVEKTTNKEIVDTTSKADFTLAFGSCNKQNETNLLWDDILKTNPDVWIWGGDNIYADTDNMKRLRAMYAKQNSVLGYQKLKSEVPVIGTWDDHDYGLNDGGVDFDKKKESQQEFLDFMGVDRNDPRRTQEGVYAAHTYNTPKGSIKILVLDTRYFRTDLTPDTESKKRTKPNAYGVGTVLGTTQWNWLTDELKNSTADFNILVSSIQILSNEHGFETWGNFPHEVDKLGKLIVDSKAKGVIMLSGDRHISEFSKTEISGVDYPLVDFTSSGLTHTYSAFNGEPNPFRVGNVVFTKSFGLIKFNFKTKEAQMQMIGNDLKVMGELHQTY</sequence>
<dbReference type="RefSeq" id="WP_214613229.1">
    <property type="nucleotide sequence ID" value="NZ_JACATN010000006.1"/>
</dbReference>
<accession>A0ABS5WJY1</accession>
<evidence type="ECO:0000259" key="1">
    <source>
        <dbReference type="Pfam" id="PF09423"/>
    </source>
</evidence>
<keyword evidence="3" id="KW-1185">Reference proteome</keyword>
<dbReference type="SUPFAM" id="SSF56300">
    <property type="entry name" value="Metallo-dependent phosphatases"/>
    <property type="match status" value="1"/>
</dbReference>
<gene>
    <name evidence="2" type="ORF">HW347_18510</name>
</gene>
<comment type="caution">
    <text evidence="2">The sequence shown here is derived from an EMBL/GenBank/DDBJ whole genome shotgun (WGS) entry which is preliminary data.</text>
</comment>
<evidence type="ECO:0000313" key="3">
    <source>
        <dbReference type="Proteomes" id="UP000740413"/>
    </source>
</evidence>
<dbReference type="PROSITE" id="PS51257">
    <property type="entry name" value="PROKAR_LIPOPROTEIN"/>
    <property type="match status" value="1"/>
</dbReference>
<dbReference type="InterPro" id="IPR038607">
    <property type="entry name" value="PhoD-like_sf"/>
</dbReference>
<dbReference type="Gene3D" id="3.60.21.70">
    <property type="entry name" value="PhoD-like phosphatase"/>
    <property type="match status" value="1"/>
</dbReference>
<organism evidence="2 3">
    <name type="scientific">Zobellia barbeyronii</name>
    <dbReference type="NCBI Taxonomy" id="2748009"/>
    <lineage>
        <taxon>Bacteria</taxon>
        <taxon>Pseudomonadati</taxon>
        <taxon>Bacteroidota</taxon>
        <taxon>Flavobacteriia</taxon>
        <taxon>Flavobacteriales</taxon>
        <taxon>Flavobacteriaceae</taxon>
        <taxon>Zobellia</taxon>
    </lineage>
</organism>
<feature type="domain" description="PhoD-like phosphatase metallophosphatase" evidence="1">
    <location>
        <begin position="45"/>
        <end position="276"/>
    </location>
</feature>
<dbReference type="InterPro" id="IPR018946">
    <property type="entry name" value="PhoD-like_MPP"/>
</dbReference>